<feature type="non-terminal residue" evidence="2">
    <location>
        <position position="1"/>
    </location>
</feature>
<organism evidence="2">
    <name type="scientific">Arion vulgaris</name>
    <dbReference type="NCBI Taxonomy" id="1028688"/>
    <lineage>
        <taxon>Eukaryota</taxon>
        <taxon>Metazoa</taxon>
        <taxon>Spiralia</taxon>
        <taxon>Lophotrochozoa</taxon>
        <taxon>Mollusca</taxon>
        <taxon>Gastropoda</taxon>
        <taxon>Heterobranchia</taxon>
        <taxon>Euthyneura</taxon>
        <taxon>Panpulmonata</taxon>
        <taxon>Eupulmonata</taxon>
        <taxon>Stylommatophora</taxon>
        <taxon>Helicina</taxon>
        <taxon>Arionoidea</taxon>
        <taxon>Arionidae</taxon>
        <taxon>Arion</taxon>
    </lineage>
</organism>
<gene>
    <name evidence="2" type="primary">ORF20192</name>
</gene>
<dbReference type="EMBL" id="HACG01006541">
    <property type="protein sequence ID" value="CEK53406.1"/>
    <property type="molecule type" value="Transcribed_RNA"/>
</dbReference>
<dbReference type="InterPro" id="IPR027967">
    <property type="entry name" value="DUF4612"/>
</dbReference>
<dbReference type="AlphaFoldDB" id="A0A0B6YC60"/>
<name>A0A0B6YC60_9EUPU</name>
<evidence type="ECO:0000313" key="2">
    <source>
        <dbReference type="EMBL" id="CEK53406.1"/>
    </source>
</evidence>
<protein>
    <submittedName>
        <fullName evidence="2">Uncharacterized protein</fullName>
    </submittedName>
</protein>
<feature type="region of interest" description="Disordered" evidence="1">
    <location>
        <begin position="44"/>
        <end position="65"/>
    </location>
</feature>
<sequence>DVFTTEVTSRTSKNVKSLPTPKRVHVTTSQLDFFQMLDDKIEMGDDYPTSNEASEVCSVDETSKH</sequence>
<dbReference type="Pfam" id="PF15389">
    <property type="entry name" value="DUF4612"/>
    <property type="match status" value="1"/>
</dbReference>
<proteinExistence type="predicted"/>
<accession>A0A0B6YC60</accession>
<evidence type="ECO:0000256" key="1">
    <source>
        <dbReference type="SAM" id="MobiDB-lite"/>
    </source>
</evidence>
<reference evidence="2" key="1">
    <citation type="submission" date="2014-12" db="EMBL/GenBank/DDBJ databases">
        <title>Insight into the proteome of Arion vulgaris.</title>
        <authorList>
            <person name="Aradska J."/>
            <person name="Bulat T."/>
            <person name="Smidak R."/>
            <person name="Sarate P."/>
            <person name="Gangsoo J."/>
            <person name="Sialana F."/>
            <person name="Bilban M."/>
            <person name="Lubec G."/>
        </authorList>
    </citation>
    <scope>NUCLEOTIDE SEQUENCE</scope>
    <source>
        <tissue evidence="2">Skin</tissue>
    </source>
</reference>